<reference evidence="2 3" key="1">
    <citation type="submission" date="2016-10" db="EMBL/GenBank/DDBJ databases">
        <authorList>
            <person name="de Groot N.N."/>
        </authorList>
    </citation>
    <scope>NUCLEOTIDE SEQUENCE [LARGE SCALE GENOMIC DNA]</scope>
    <source>
        <strain evidence="2 3">DSM 25186</strain>
    </source>
</reference>
<organism evidence="2 3">
    <name type="scientific">Catalinimonas alkaloidigena</name>
    <dbReference type="NCBI Taxonomy" id="1075417"/>
    <lineage>
        <taxon>Bacteria</taxon>
        <taxon>Pseudomonadati</taxon>
        <taxon>Bacteroidota</taxon>
        <taxon>Cytophagia</taxon>
        <taxon>Cytophagales</taxon>
        <taxon>Catalimonadaceae</taxon>
        <taxon>Catalinimonas</taxon>
    </lineage>
</organism>
<keyword evidence="2" id="KW-0808">Transferase</keyword>
<dbReference type="Proteomes" id="UP000198510">
    <property type="component" value="Unassembled WGS sequence"/>
</dbReference>
<protein>
    <submittedName>
        <fullName evidence="2">Methyltransferase domain-containing protein</fullName>
    </submittedName>
</protein>
<dbReference type="PANTHER" id="PTHR45180:SF1">
    <property type="entry name" value="OS01G0307686 PROTEIN"/>
    <property type="match status" value="1"/>
</dbReference>
<evidence type="ECO:0000259" key="1">
    <source>
        <dbReference type="Pfam" id="PF08241"/>
    </source>
</evidence>
<dbReference type="CDD" id="cd02440">
    <property type="entry name" value="AdoMet_MTases"/>
    <property type="match status" value="1"/>
</dbReference>
<dbReference type="SUPFAM" id="SSF53335">
    <property type="entry name" value="S-adenosyl-L-methionine-dependent methyltransferases"/>
    <property type="match status" value="1"/>
</dbReference>
<dbReference type="STRING" id="1075417.SAMN05421823_11175"/>
<dbReference type="InterPro" id="IPR029063">
    <property type="entry name" value="SAM-dependent_MTases_sf"/>
</dbReference>
<feature type="domain" description="Methyltransferase type 11" evidence="1">
    <location>
        <begin position="42"/>
        <end position="129"/>
    </location>
</feature>
<evidence type="ECO:0000313" key="2">
    <source>
        <dbReference type="EMBL" id="SDM19605.1"/>
    </source>
</evidence>
<accession>A0A1G9RB28</accession>
<dbReference type="GO" id="GO:0008757">
    <property type="term" value="F:S-adenosylmethionine-dependent methyltransferase activity"/>
    <property type="evidence" value="ECO:0007669"/>
    <property type="project" value="InterPro"/>
</dbReference>
<dbReference type="Gene3D" id="3.40.50.150">
    <property type="entry name" value="Vaccinia Virus protein VP39"/>
    <property type="match status" value="1"/>
</dbReference>
<proteinExistence type="predicted"/>
<gene>
    <name evidence="2" type="ORF">SAMN05421823_11175</name>
</gene>
<dbReference type="PANTHER" id="PTHR45180">
    <property type="entry name" value="OS01G0307686 PROTEIN"/>
    <property type="match status" value="1"/>
</dbReference>
<keyword evidence="2" id="KW-0489">Methyltransferase</keyword>
<dbReference type="OrthoDB" id="9797252at2"/>
<evidence type="ECO:0000313" key="3">
    <source>
        <dbReference type="Proteomes" id="UP000198510"/>
    </source>
</evidence>
<dbReference type="RefSeq" id="WP_089686591.1">
    <property type="nucleotide sequence ID" value="NZ_FNFO01000011.1"/>
</dbReference>
<dbReference type="AlphaFoldDB" id="A0A1G9RB28"/>
<dbReference type="EMBL" id="FNFO01000011">
    <property type="protein sequence ID" value="SDM19605.1"/>
    <property type="molecule type" value="Genomic_DNA"/>
</dbReference>
<dbReference type="GO" id="GO:0032259">
    <property type="term" value="P:methylation"/>
    <property type="evidence" value="ECO:0007669"/>
    <property type="project" value="UniProtKB-KW"/>
</dbReference>
<name>A0A1G9RB28_9BACT</name>
<keyword evidence="3" id="KW-1185">Reference proteome</keyword>
<sequence length="251" mass="28158">MATFKDFFSQQSATYQKYRPTYPAALFVYLASLTDAHELAWDCGTGNGQAARGLVAQYAHVYATDPSAQQLRQATPHERITYREEKAEHTSLAAASADLVTVAQALHWFAFDRFYAGVKRVLKPGGVLAVWTYGLPAVSPEVDRLVQQFHDQTVGPFWQPENKWVVQGYTTLPFPFEMLTPPSFRMHRTMTLPDLVGLVASWSAVQRFKAQRGFDPVASLAQELAAVWHDPATPWEATWTLILKVGRHTTT</sequence>
<dbReference type="InterPro" id="IPR013216">
    <property type="entry name" value="Methyltransf_11"/>
</dbReference>
<dbReference type="Pfam" id="PF08241">
    <property type="entry name" value="Methyltransf_11"/>
    <property type="match status" value="1"/>
</dbReference>